<dbReference type="AlphaFoldDB" id="A8S696"/>
<name>A8S696_9FIRM</name>
<organism evidence="3 4">
    <name type="scientific">Faecalibacterium prausnitzii M21/2</name>
    <dbReference type="NCBI Taxonomy" id="411485"/>
    <lineage>
        <taxon>Bacteria</taxon>
        <taxon>Bacillati</taxon>
        <taxon>Bacillota</taxon>
        <taxon>Clostridia</taxon>
        <taxon>Eubacteriales</taxon>
        <taxon>Oscillospiraceae</taxon>
        <taxon>Faecalibacterium</taxon>
    </lineage>
</organism>
<evidence type="ECO:0000313" key="4">
    <source>
        <dbReference type="Proteomes" id="UP000005945"/>
    </source>
</evidence>
<proteinExistence type="predicted"/>
<reference evidence="3 4" key="1">
    <citation type="submission" date="2007-09" db="EMBL/GenBank/DDBJ databases">
        <title>Draft genome sequence of Faecalibacterium prausnitzii M21/2.</title>
        <authorList>
            <person name="Sudarsanam P."/>
            <person name="Ley R."/>
            <person name="Guruge J."/>
            <person name="Turnbaugh P.J."/>
            <person name="Mahowald M."/>
            <person name="Liep D."/>
            <person name="Gordon J."/>
        </authorList>
    </citation>
    <scope>NUCLEOTIDE SEQUENCE [LARGE SCALE GENOMIC DNA]</scope>
    <source>
        <strain evidence="3 4">M21/2</strain>
    </source>
</reference>
<evidence type="ECO:0000313" key="3">
    <source>
        <dbReference type="EMBL" id="EDP23068.1"/>
    </source>
</evidence>
<dbReference type="RefSeq" id="WP_005921416.1">
    <property type="nucleotide sequence ID" value="NZ_DS483488.1"/>
</dbReference>
<dbReference type="GeneID" id="75069804"/>
<evidence type="ECO:0000256" key="1">
    <source>
        <dbReference type="SAM" id="MobiDB-lite"/>
    </source>
</evidence>
<feature type="domain" description="Putative host cell surface-exposed lipoprotein Ltp-like HTH region" evidence="2">
    <location>
        <begin position="396"/>
        <end position="443"/>
    </location>
</feature>
<accession>A8S696</accession>
<sequence length="444" mass="50015">MIMLTGCGNPAEEVLKEIETGDAAKAQQIYEKKVSGDSSAEKMVEDGLAPVLETILEQYNTGDVTKDYVNQQFDIYRSMIGETATFVDAEKCLLELETSKKNFEKGIEFQTAGDTISAYNSFSGVIETDVNYETAKGYMEAIQKQNNEQAQVLMAQAEELFEQQKYQDAFNTAQKAYKLSGDNVKYEDFSRKIIECLATQCEIQNPEAIQTEDMRGRQAWCLRCDGINGVNLNELSDKQIIKTFKEFREIYHRTFDPYGSLSSSFGNTTIGDFYCAGKWYDIHIDDSFGKNDYVEVYSESEQQERVKANVTAAENPVPHSPSGWTTGGPSTKNSDEDSVSDSGSQEYQNALTKGLKYANQLFMSKQAVYDQLTSSYGEGFSEDAAQYAIDHMTDVDWNANALEKAKQYYYKMDMSKKAIYDQLTSSYGEQFTSSQAQYAIDHLE</sequence>
<dbReference type="InterPro" id="IPR036388">
    <property type="entry name" value="WH-like_DNA-bd_sf"/>
</dbReference>
<dbReference type="HOGENOM" id="CLU_616417_0_0_9"/>
<dbReference type="Gene3D" id="1.10.10.10">
    <property type="entry name" value="Winged helix-like DNA-binding domain superfamily/Winged helix DNA-binding domain"/>
    <property type="match status" value="2"/>
</dbReference>
<dbReference type="Proteomes" id="UP000005945">
    <property type="component" value="Unassembled WGS sequence"/>
</dbReference>
<gene>
    <name evidence="3" type="ORF">FAEPRAM212_00123</name>
</gene>
<dbReference type="EMBL" id="ABED02000011">
    <property type="protein sequence ID" value="EDP23068.1"/>
    <property type="molecule type" value="Genomic_DNA"/>
</dbReference>
<dbReference type="Pfam" id="PF07553">
    <property type="entry name" value="Lipoprotein_Ltp"/>
    <property type="match status" value="2"/>
</dbReference>
<dbReference type="InterPro" id="IPR011434">
    <property type="entry name" value="Ltp-like_HTH"/>
</dbReference>
<evidence type="ECO:0000259" key="2">
    <source>
        <dbReference type="Pfam" id="PF07553"/>
    </source>
</evidence>
<feature type="region of interest" description="Disordered" evidence="1">
    <location>
        <begin position="305"/>
        <end position="345"/>
    </location>
</feature>
<protein>
    <recommendedName>
        <fullName evidence="2">Putative host cell surface-exposed lipoprotein Ltp-like HTH region domain-containing protein</fullName>
    </recommendedName>
</protein>
<reference evidence="3 4" key="2">
    <citation type="submission" date="2007-09" db="EMBL/GenBank/DDBJ databases">
        <authorList>
            <person name="Fulton L."/>
            <person name="Clifton S."/>
            <person name="Fulton B."/>
            <person name="Xu J."/>
            <person name="Minx P."/>
            <person name="Pepin K.H."/>
            <person name="Johnson M."/>
            <person name="Thiruvilangam P."/>
            <person name="Bhonagiri V."/>
            <person name="Nash W.E."/>
            <person name="Mardis E.R."/>
            <person name="Wilson R.K."/>
        </authorList>
    </citation>
    <scope>NUCLEOTIDE SEQUENCE [LARGE SCALE GENOMIC DNA]</scope>
    <source>
        <strain evidence="3 4">M21/2</strain>
    </source>
</reference>
<feature type="domain" description="Putative host cell surface-exposed lipoprotein Ltp-like HTH region" evidence="2">
    <location>
        <begin position="346"/>
        <end position="392"/>
    </location>
</feature>
<dbReference type="SUPFAM" id="SSF48452">
    <property type="entry name" value="TPR-like"/>
    <property type="match status" value="1"/>
</dbReference>
<feature type="compositionally biased region" description="Polar residues" evidence="1">
    <location>
        <begin position="322"/>
        <end position="332"/>
    </location>
</feature>
<comment type="caution">
    <text evidence="3">The sequence shown here is derived from an EMBL/GenBank/DDBJ whole genome shotgun (WGS) entry which is preliminary data.</text>
</comment>
<dbReference type="InterPro" id="IPR011990">
    <property type="entry name" value="TPR-like_helical_dom_sf"/>
</dbReference>